<reference evidence="15 16" key="1">
    <citation type="journal article" date="2021" name="J. Hered.">
        <title>A chromosome-level genome assembly of the parasitoid wasp, Cotesia glomerata (Hymenoptera: Braconidae).</title>
        <authorList>
            <person name="Pinto B.J."/>
            <person name="Weis J.J."/>
            <person name="Gamble T."/>
            <person name="Ode P.J."/>
            <person name="Paul R."/>
            <person name="Zaspel J.M."/>
        </authorList>
    </citation>
    <scope>NUCLEOTIDE SEQUENCE [LARGE SCALE GENOMIC DNA]</scope>
    <source>
        <strain evidence="15">CgM1</strain>
    </source>
</reference>
<comment type="similarity">
    <text evidence="4 13">Belongs to the complex I NDUFA10 subunit family.</text>
</comment>
<evidence type="ECO:0000256" key="1">
    <source>
        <dbReference type="ARBA" id="ARBA00001974"/>
    </source>
</evidence>
<evidence type="ECO:0000256" key="11">
    <source>
        <dbReference type="ARBA" id="ARBA00022982"/>
    </source>
</evidence>
<keyword evidence="6 13" id="KW-0813">Transport</keyword>
<comment type="subcellular location">
    <subcellularLocation>
        <location evidence="3 13">Mitochondrion matrix</location>
    </subcellularLocation>
</comment>
<keyword evidence="8 13" id="KW-0679">Respiratory chain</keyword>
<gene>
    <name evidence="15" type="ORF">KQX54_006807</name>
</gene>
<dbReference type="Gene3D" id="3.40.50.300">
    <property type="entry name" value="P-loop containing nucleotide triphosphate hydrolases"/>
    <property type="match status" value="1"/>
</dbReference>
<evidence type="ECO:0000256" key="12">
    <source>
        <dbReference type="ARBA" id="ARBA00023128"/>
    </source>
</evidence>
<dbReference type="PANTHER" id="PTHR10513:SF15">
    <property type="entry name" value="NADH DEHYDROGENASE [UBIQUINONE] 1 ALPHA SUBCOMPLEX SUBUNIT 10, MITOCHONDRIAL"/>
    <property type="match status" value="1"/>
</dbReference>
<keyword evidence="10" id="KW-0809">Transit peptide</keyword>
<feature type="domain" description="Deoxynucleoside kinase" evidence="14">
    <location>
        <begin position="87"/>
        <end position="307"/>
    </location>
</feature>
<evidence type="ECO:0000256" key="4">
    <source>
        <dbReference type="ARBA" id="ARBA00008606"/>
    </source>
</evidence>
<dbReference type="InterPro" id="IPR050566">
    <property type="entry name" value="Deoxyribonucleoside_kinase"/>
</dbReference>
<evidence type="ECO:0000256" key="8">
    <source>
        <dbReference type="ARBA" id="ARBA00022660"/>
    </source>
</evidence>
<evidence type="ECO:0000256" key="3">
    <source>
        <dbReference type="ARBA" id="ARBA00004305"/>
    </source>
</evidence>
<accession>A0AAV7HVW4</accession>
<keyword evidence="9 13" id="KW-0274">FAD</keyword>
<evidence type="ECO:0000259" key="14">
    <source>
        <dbReference type="Pfam" id="PF01712"/>
    </source>
</evidence>
<dbReference type="PANTHER" id="PTHR10513">
    <property type="entry name" value="DEOXYNUCLEOSIDE KINASE"/>
    <property type="match status" value="1"/>
</dbReference>
<dbReference type="InterPro" id="IPR031314">
    <property type="entry name" value="DNK_dom"/>
</dbReference>
<dbReference type="EMBL" id="JAHXZJ010001864">
    <property type="protein sequence ID" value="KAH0549183.1"/>
    <property type="molecule type" value="Genomic_DNA"/>
</dbReference>
<organism evidence="15 16">
    <name type="scientific">Cotesia glomerata</name>
    <name type="common">Lepidopteran parasitic wasp</name>
    <name type="synonym">Apanteles glomeratus</name>
    <dbReference type="NCBI Taxonomy" id="32391"/>
    <lineage>
        <taxon>Eukaryota</taxon>
        <taxon>Metazoa</taxon>
        <taxon>Ecdysozoa</taxon>
        <taxon>Arthropoda</taxon>
        <taxon>Hexapoda</taxon>
        <taxon>Insecta</taxon>
        <taxon>Pterygota</taxon>
        <taxon>Neoptera</taxon>
        <taxon>Endopterygota</taxon>
        <taxon>Hymenoptera</taxon>
        <taxon>Apocrita</taxon>
        <taxon>Ichneumonoidea</taxon>
        <taxon>Braconidae</taxon>
        <taxon>Microgastrinae</taxon>
        <taxon>Cotesia</taxon>
    </lineage>
</organism>
<dbReference type="Pfam" id="PF01712">
    <property type="entry name" value="dNK"/>
    <property type="match status" value="1"/>
</dbReference>
<dbReference type="GO" id="GO:0006120">
    <property type="term" value="P:mitochondrial electron transport, NADH to ubiquinone"/>
    <property type="evidence" value="ECO:0007669"/>
    <property type="project" value="InterPro"/>
</dbReference>
<dbReference type="AlphaFoldDB" id="A0AAV7HVW4"/>
<sequence length="408" mass="47608">MLMNMAVPLRLGHSKLFKSGLISGLCKLSQQKNVAKTQVAFITGKVMRQDRPPRPAPYDYMNKDYSFWDVFFDPMEERFDDNTKIVVIEGLPGVGKDKFARQLAEELEMCYMPPYSWDEFLITPYGFDMRNLNSKLPIDAQYFDLNMFLKDPKGRNSASIQHGYYMMRYRQYIRALQHLFSTGEGVILQRCPWSDMVFANAMFQSGYISRGGLTYYNSVRTNSLYHLFRPHLVIYLDAQIQTIKNRIQRNGTPEEKSTKAFTTKYLSDIDKFYKEKYIPNISKHAHVLFYDWTEEGDMPTIVDEIQQLEFDDFDRETEKMDDWKFTTLDAQRAARGVFCNQAEALTHSTLVMRYDIPDVIVSGQDLHDHHLVLANHQETEGGVQYAPGYDPQLDKGVLFKTKEEHKIR</sequence>
<dbReference type="GO" id="GO:0005759">
    <property type="term" value="C:mitochondrial matrix"/>
    <property type="evidence" value="ECO:0007669"/>
    <property type="project" value="UniProtKB-SubCell"/>
</dbReference>
<comment type="cofactor">
    <cofactor evidence="1 13">
        <name>FAD</name>
        <dbReference type="ChEBI" id="CHEBI:57692"/>
    </cofactor>
</comment>
<evidence type="ECO:0000313" key="16">
    <source>
        <dbReference type="Proteomes" id="UP000826195"/>
    </source>
</evidence>
<evidence type="ECO:0000313" key="15">
    <source>
        <dbReference type="EMBL" id="KAH0549183.1"/>
    </source>
</evidence>
<evidence type="ECO:0000256" key="9">
    <source>
        <dbReference type="ARBA" id="ARBA00022827"/>
    </source>
</evidence>
<evidence type="ECO:0000256" key="5">
    <source>
        <dbReference type="ARBA" id="ARBA00017279"/>
    </source>
</evidence>
<dbReference type="Proteomes" id="UP000826195">
    <property type="component" value="Unassembled WGS sequence"/>
</dbReference>
<keyword evidence="16" id="KW-1185">Reference proteome</keyword>
<evidence type="ECO:0000256" key="13">
    <source>
        <dbReference type="PIRNR" id="PIRNR000543"/>
    </source>
</evidence>
<dbReference type="InterPro" id="IPR027417">
    <property type="entry name" value="P-loop_NTPase"/>
</dbReference>
<name>A0AAV7HVW4_COTGL</name>
<keyword evidence="12 13" id="KW-0496">Mitochondrion</keyword>
<dbReference type="SUPFAM" id="SSF52540">
    <property type="entry name" value="P-loop containing nucleoside triphosphate hydrolases"/>
    <property type="match status" value="1"/>
</dbReference>
<proteinExistence type="inferred from homology"/>
<comment type="function">
    <text evidence="2 13">Accessory subunit of the mitochondrial membrane respiratory chain NADH dehydrogenase (Complex I), that is believed not to be involved in catalysis. Complex I functions in the transfer of electrons from NADH to the respiratory chain. The immediate electron acceptor for the enzyme is believed to be ubiquinone.</text>
</comment>
<comment type="caution">
    <text evidence="15">The sequence shown here is derived from an EMBL/GenBank/DDBJ whole genome shotgun (WGS) entry which is preliminary data.</text>
</comment>
<evidence type="ECO:0000256" key="7">
    <source>
        <dbReference type="ARBA" id="ARBA00022630"/>
    </source>
</evidence>
<protein>
    <recommendedName>
        <fullName evidence="5 13">NADH dehydrogenase [ubiquinone] 1 alpha subcomplex subunit 10, mitochondrial</fullName>
    </recommendedName>
</protein>
<evidence type="ECO:0000256" key="10">
    <source>
        <dbReference type="ARBA" id="ARBA00022946"/>
    </source>
</evidence>
<evidence type="ECO:0000256" key="6">
    <source>
        <dbReference type="ARBA" id="ARBA00022448"/>
    </source>
</evidence>
<keyword evidence="11 13" id="KW-0249">Electron transport</keyword>
<dbReference type="PIRSF" id="PIRSF000543">
    <property type="entry name" value="NADH_UQ_42KD"/>
    <property type="match status" value="1"/>
</dbReference>
<evidence type="ECO:0000256" key="2">
    <source>
        <dbReference type="ARBA" id="ARBA00003195"/>
    </source>
</evidence>
<dbReference type="InterPro" id="IPR015828">
    <property type="entry name" value="NDUFA10"/>
</dbReference>
<keyword evidence="7 13" id="KW-0285">Flavoprotein</keyword>